<sequence length="234" mass="26972">MSFCSLGNVAAKEKEPQATTGFALHEKDDLDDDYVLIEKVNSKNIQPMLATQSPINQYLPNRNQASKSKDTKIELFNDYICIERPYIRGSKSQIDQQNKPKNLEKGQSTHNTSSELEPENVSKDQLKIKEKVQEERHESSSTQELKAENMKLEPVVGSDTMWFWNEDERRLEHIQDPLKKILGDYQKINEAPNNLSKKEETINPTMKFFGIRIGANVNRLPPNHKVNKKFSKRS</sequence>
<gene>
    <name evidence="2" type="ORF">MELLADRAFT_106682</name>
</gene>
<dbReference type="AlphaFoldDB" id="F4RMA5"/>
<evidence type="ECO:0000313" key="2">
    <source>
        <dbReference type="EMBL" id="EGG06390.1"/>
    </source>
</evidence>
<dbReference type="OrthoDB" id="10490900at2759"/>
<dbReference type="Proteomes" id="UP000001072">
    <property type="component" value="Unassembled WGS sequence"/>
</dbReference>
<dbReference type="InParanoid" id="F4RMA5"/>
<dbReference type="EMBL" id="GL883108">
    <property type="protein sequence ID" value="EGG06390.1"/>
    <property type="molecule type" value="Genomic_DNA"/>
</dbReference>
<evidence type="ECO:0000313" key="3">
    <source>
        <dbReference type="Proteomes" id="UP000001072"/>
    </source>
</evidence>
<dbReference type="KEGG" id="mlr:MELLADRAFT_106682"/>
<organism evidence="3">
    <name type="scientific">Melampsora larici-populina (strain 98AG31 / pathotype 3-4-7)</name>
    <name type="common">Poplar leaf rust fungus</name>
    <dbReference type="NCBI Taxonomy" id="747676"/>
    <lineage>
        <taxon>Eukaryota</taxon>
        <taxon>Fungi</taxon>
        <taxon>Dikarya</taxon>
        <taxon>Basidiomycota</taxon>
        <taxon>Pucciniomycotina</taxon>
        <taxon>Pucciniomycetes</taxon>
        <taxon>Pucciniales</taxon>
        <taxon>Melampsoraceae</taxon>
        <taxon>Melampsora</taxon>
    </lineage>
</organism>
<keyword evidence="3" id="KW-1185">Reference proteome</keyword>
<reference evidence="3" key="1">
    <citation type="journal article" date="2011" name="Proc. Natl. Acad. Sci. U.S.A.">
        <title>Obligate biotrophy features unraveled by the genomic analysis of rust fungi.</title>
        <authorList>
            <person name="Duplessis S."/>
            <person name="Cuomo C.A."/>
            <person name="Lin Y.-C."/>
            <person name="Aerts A."/>
            <person name="Tisserant E."/>
            <person name="Veneault-Fourrey C."/>
            <person name="Joly D.L."/>
            <person name="Hacquard S."/>
            <person name="Amselem J."/>
            <person name="Cantarel B.L."/>
            <person name="Chiu R."/>
            <person name="Coutinho P.M."/>
            <person name="Feau N."/>
            <person name="Field M."/>
            <person name="Frey P."/>
            <person name="Gelhaye E."/>
            <person name="Goldberg J."/>
            <person name="Grabherr M.G."/>
            <person name="Kodira C.D."/>
            <person name="Kohler A."/>
            <person name="Kuees U."/>
            <person name="Lindquist E.A."/>
            <person name="Lucas S.M."/>
            <person name="Mago R."/>
            <person name="Mauceli E."/>
            <person name="Morin E."/>
            <person name="Murat C."/>
            <person name="Pangilinan J.L."/>
            <person name="Park R."/>
            <person name="Pearson M."/>
            <person name="Quesneville H."/>
            <person name="Rouhier N."/>
            <person name="Sakthikumar S."/>
            <person name="Salamov A.A."/>
            <person name="Schmutz J."/>
            <person name="Selles B."/>
            <person name="Shapiro H."/>
            <person name="Tanguay P."/>
            <person name="Tuskan G.A."/>
            <person name="Henrissat B."/>
            <person name="Van de Peer Y."/>
            <person name="Rouze P."/>
            <person name="Ellis J.G."/>
            <person name="Dodds P.N."/>
            <person name="Schein J.E."/>
            <person name="Zhong S."/>
            <person name="Hamelin R.C."/>
            <person name="Grigoriev I.V."/>
            <person name="Szabo L.J."/>
            <person name="Martin F."/>
        </authorList>
    </citation>
    <scope>NUCLEOTIDE SEQUENCE [LARGE SCALE GENOMIC DNA]</scope>
    <source>
        <strain evidence="3">98AG31 / pathotype 3-4-7</strain>
    </source>
</reference>
<dbReference type="HOGENOM" id="CLU_1185237_0_0_1"/>
<dbReference type="VEuPathDB" id="FungiDB:MELLADRAFT_106682"/>
<feature type="region of interest" description="Disordered" evidence="1">
    <location>
        <begin position="91"/>
        <end position="125"/>
    </location>
</feature>
<dbReference type="RefSeq" id="XP_007410224.1">
    <property type="nucleotide sequence ID" value="XM_007410162.1"/>
</dbReference>
<proteinExistence type="predicted"/>
<name>F4RMA5_MELLP</name>
<feature type="compositionally biased region" description="Polar residues" evidence="1">
    <location>
        <begin position="91"/>
        <end position="115"/>
    </location>
</feature>
<protein>
    <submittedName>
        <fullName evidence="2">Uncharacterized protein</fullName>
    </submittedName>
</protein>
<dbReference type="GeneID" id="18922967"/>
<evidence type="ECO:0000256" key="1">
    <source>
        <dbReference type="SAM" id="MobiDB-lite"/>
    </source>
</evidence>
<accession>F4RMA5</accession>